<evidence type="ECO:0000256" key="6">
    <source>
        <dbReference type="ARBA" id="ARBA00022989"/>
    </source>
</evidence>
<evidence type="ECO:0000256" key="7">
    <source>
        <dbReference type="ARBA" id="ARBA00023136"/>
    </source>
</evidence>
<accession>A0AAD8KWG4</accession>
<feature type="transmembrane region" description="Helical" evidence="8">
    <location>
        <begin position="90"/>
        <end position="110"/>
    </location>
</feature>
<dbReference type="Proteomes" id="UP001229421">
    <property type="component" value="Unassembled WGS sequence"/>
</dbReference>
<proteinExistence type="inferred from homology"/>
<dbReference type="InterPro" id="IPR006702">
    <property type="entry name" value="CASP_dom"/>
</dbReference>
<feature type="transmembrane region" description="Helical" evidence="8">
    <location>
        <begin position="131"/>
        <end position="156"/>
    </location>
</feature>
<dbReference type="Pfam" id="PF04535">
    <property type="entry name" value="CASP_dom"/>
    <property type="match status" value="1"/>
</dbReference>
<evidence type="ECO:0000256" key="1">
    <source>
        <dbReference type="ARBA" id="ARBA00004651"/>
    </source>
</evidence>
<dbReference type="AlphaFoldDB" id="A0AAD8KWG4"/>
<dbReference type="EMBL" id="JAUHHV010000003">
    <property type="protein sequence ID" value="KAK1430820.1"/>
    <property type="molecule type" value="Genomic_DNA"/>
</dbReference>
<protein>
    <recommendedName>
        <fullName evidence="8">CASP-like protein</fullName>
    </recommendedName>
</protein>
<evidence type="ECO:0000256" key="2">
    <source>
        <dbReference type="ARBA" id="ARBA00007651"/>
    </source>
</evidence>
<keyword evidence="5 8" id="KW-0812">Transmembrane</keyword>
<comment type="similarity">
    <text evidence="2 8">Belongs to the Casparian strip membrane proteins (CASP) family.</text>
</comment>
<comment type="subcellular location">
    <subcellularLocation>
        <location evidence="1 8">Cell membrane</location>
        <topology evidence="1 8">Multi-pass membrane protein</topology>
    </subcellularLocation>
</comment>
<organism evidence="10 11">
    <name type="scientific">Tagetes erecta</name>
    <name type="common">African marigold</name>
    <dbReference type="NCBI Taxonomy" id="13708"/>
    <lineage>
        <taxon>Eukaryota</taxon>
        <taxon>Viridiplantae</taxon>
        <taxon>Streptophyta</taxon>
        <taxon>Embryophyta</taxon>
        <taxon>Tracheophyta</taxon>
        <taxon>Spermatophyta</taxon>
        <taxon>Magnoliopsida</taxon>
        <taxon>eudicotyledons</taxon>
        <taxon>Gunneridae</taxon>
        <taxon>Pentapetalae</taxon>
        <taxon>asterids</taxon>
        <taxon>campanulids</taxon>
        <taxon>Asterales</taxon>
        <taxon>Asteraceae</taxon>
        <taxon>Asteroideae</taxon>
        <taxon>Heliantheae alliance</taxon>
        <taxon>Tageteae</taxon>
        <taxon>Tagetes</taxon>
    </lineage>
</organism>
<evidence type="ECO:0000256" key="3">
    <source>
        <dbReference type="ARBA" id="ARBA00011489"/>
    </source>
</evidence>
<gene>
    <name evidence="10" type="ORF">QVD17_13857</name>
</gene>
<feature type="transmembrane region" description="Helical" evidence="8">
    <location>
        <begin position="45"/>
        <end position="65"/>
    </location>
</feature>
<dbReference type="NCBIfam" id="TIGR01569">
    <property type="entry name" value="A_tha_TIGR01569"/>
    <property type="match status" value="1"/>
</dbReference>
<feature type="domain" description="Casparian strip membrane protein" evidence="9">
    <location>
        <begin position="42"/>
        <end position="188"/>
    </location>
</feature>
<comment type="subunit">
    <text evidence="3 8">Homodimer and heterodimers.</text>
</comment>
<dbReference type="InterPro" id="IPR044173">
    <property type="entry name" value="CASPL"/>
</dbReference>
<name>A0AAD8KWG4_TARER</name>
<evidence type="ECO:0000256" key="4">
    <source>
        <dbReference type="ARBA" id="ARBA00022475"/>
    </source>
</evidence>
<keyword evidence="6 8" id="KW-1133">Transmembrane helix</keyword>
<keyword evidence="4 8" id="KW-1003">Cell membrane</keyword>
<evidence type="ECO:0000313" key="10">
    <source>
        <dbReference type="EMBL" id="KAK1430820.1"/>
    </source>
</evidence>
<sequence>MPSVEDGAPPQATTETQTIRWSSKLKRYVSSTSAFAIKNHGKLDLALRLSVFVFSLIAVVITVTAKQHATIHVSPVTTIRAEAKFSQFQAFIYSVSVFSVVILYSLVTGYKSYSALKKQQPSSINKMLHMVLLDSFILAVATSAAGAGGGISYQALKGNPHTHWMKICNIFGTFCHHLAIAGVILLLATATLLMLVWLTIYAIVKKVAGTSS</sequence>
<dbReference type="PANTHER" id="PTHR36488">
    <property type="entry name" value="CASP-LIKE PROTEIN 1U1"/>
    <property type="match status" value="1"/>
</dbReference>
<feature type="transmembrane region" description="Helical" evidence="8">
    <location>
        <begin position="176"/>
        <end position="204"/>
    </location>
</feature>
<dbReference type="InterPro" id="IPR006459">
    <property type="entry name" value="CASP/CASPL"/>
</dbReference>
<keyword evidence="11" id="KW-1185">Reference proteome</keyword>
<evidence type="ECO:0000256" key="8">
    <source>
        <dbReference type="RuleBase" id="RU361233"/>
    </source>
</evidence>
<reference evidence="10" key="1">
    <citation type="journal article" date="2023" name="bioRxiv">
        <title>Improved chromosome-level genome assembly for marigold (Tagetes erecta).</title>
        <authorList>
            <person name="Jiang F."/>
            <person name="Yuan L."/>
            <person name="Wang S."/>
            <person name="Wang H."/>
            <person name="Xu D."/>
            <person name="Wang A."/>
            <person name="Fan W."/>
        </authorList>
    </citation>
    <scope>NUCLEOTIDE SEQUENCE</scope>
    <source>
        <strain evidence="10">WSJ</strain>
        <tissue evidence="10">Leaf</tissue>
    </source>
</reference>
<evidence type="ECO:0000256" key="5">
    <source>
        <dbReference type="ARBA" id="ARBA00022692"/>
    </source>
</evidence>
<evidence type="ECO:0000259" key="9">
    <source>
        <dbReference type="Pfam" id="PF04535"/>
    </source>
</evidence>
<dbReference type="PANTHER" id="PTHR36488:SF8">
    <property type="entry name" value="CASP-LIKE PROTEIN 1U1"/>
    <property type="match status" value="1"/>
</dbReference>
<keyword evidence="7 8" id="KW-0472">Membrane</keyword>
<dbReference type="GO" id="GO:0005886">
    <property type="term" value="C:plasma membrane"/>
    <property type="evidence" value="ECO:0007669"/>
    <property type="project" value="UniProtKB-SubCell"/>
</dbReference>
<evidence type="ECO:0000313" key="11">
    <source>
        <dbReference type="Proteomes" id="UP001229421"/>
    </source>
</evidence>
<comment type="caution">
    <text evidence="10">The sequence shown here is derived from an EMBL/GenBank/DDBJ whole genome shotgun (WGS) entry which is preliminary data.</text>
</comment>